<dbReference type="STRING" id="721133.SAMN05216176_10512"/>
<accession>K2P6S4</accession>
<feature type="transmembrane region" description="Helical" evidence="1">
    <location>
        <begin position="41"/>
        <end position="61"/>
    </location>
</feature>
<feature type="transmembrane region" description="Helical" evidence="1">
    <location>
        <begin position="101"/>
        <end position="124"/>
    </location>
</feature>
<feature type="transmembrane region" description="Helical" evidence="1">
    <location>
        <begin position="68"/>
        <end position="89"/>
    </location>
</feature>
<keyword evidence="1" id="KW-0812">Transmembrane</keyword>
<evidence type="ECO:0000313" key="3">
    <source>
        <dbReference type="Proteomes" id="UP000007374"/>
    </source>
</evidence>
<organism evidence="2 3">
    <name type="scientific">Nitratireductor indicus C115</name>
    <dbReference type="NCBI Taxonomy" id="1231190"/>
    <lineage>
        <taxon>Bacteria</taxon>
        <taxon>Pseudomonadati</taxon>
        <taxon>Pseudomonadota</taxon>
        <taxon>Alphaproteobacteria</taxon>
        <taxon>Hyphomicrobiales</taxon>
        <taxon>Phyllobacteriaceae</taxon>
        <taxon>Nitratireductor</taxon>
    </lineage>
</organism>
<feature type="transmembrane region" description="Helical" evidence="1">
    <location>
        <begin position="12"/>
        <end position="29"/>
    </location>
</feature>
<keyword evidence="3" id="KW-1185">Reference proteome</keyword>
<protein>
    <recommendedName>
        <fullName evidence="4">Transmembrane protein</fullName>
    </recommendedName>
</protein>
<dbReference type="EMBL" id="AMSI01000004">
    <property type="protein sequence ID" value="EKF42976.1"/>
    <property type="molecule type" value="Genomic_DNA"/>
</dbReference>
<sequence>MSVAFSRIARSSAVHMGVAFLAMGGWAFFANRGHPMPRPLLAGVVQGLLSACITLFLKRVLEWLSLRLPGLAGLFLPPAIAFLVSVVLLSTIHRLAGTPEILATIVVPLTVATSYAAIYTYTLWRARP</sequence>
<dbReference type="RefSeq" id="WP_009449876.1">
    <property type="nucleotide sequence ID" value="NZ_AMSI01000004.1"/>
</dbReference>
<proteinExistence type="predicted"/>
<dbReference type="PATRIC" id="fig|1231190.3.peg.1383"/>
<dbReference type="OrthoDB" id="7865775at2"/>
<keyword evidence="1" id="KW-0472">Membrane</keyword>
<evidence type="ECO:0000256" key="1">
    <source>
        <dbReference type="SAM" id="Phobius"/>
    </source>
</evidence>
<dbReference type="AlphaFoldDB" id="K2P6S4"/>
<name>K2P6S4_9HYPH</name>
<comment type="caution">
    <text evidence="2">The sequence shown here is derived from an EMBL/GenBank/DDBJ whole genome shotgun (WGS) entry which is preliminary data.</text>
</comment>
<keyword evidence="1" id="KW-1133">Transmembrane helix</keyword>
<reference evidence="2 3" key="1">
    <citation type="journal article" date="2012" name="J. Bacteriol.">
        <title>Genome Sequence of Nitratireductor indicus Type Strain C115.</title>
        <authorList>
            <person name="Lai Q."/>
            <person name="Li G."/>
            <person name="Yu Z."/>
            <person name="Shao Z."/>
        </authorList>
    </citation>
    <scope>NUCLEOTIDE SEQUENCE [LARGE SCALE GENOMIC DNA]</scope>
    <source>
        <strain evidence="2 3">C115</strain>
    </source>
</reference>
<dbReference type="Proteomes" id="UP000007374">
    <property type="component" value="Unassembled WGS sequence"/>
</dbReference>
<evidence type="ECO:0008006" key="4">
    <source>
        <dbReference type="Google" id="ProtNLM"/>
    </source>
</evidence>
<gene>
    <name evidence="2" type="ORF">NA8A_06564</name>
</gene>
<dbReference type="eggNOG" id="ENOG5033D4X">
    <property type="taxonomic scope" value="Bacteria"/>
</dbReference>
<evidence type="ECO:0000313" key="2">
    <source>
        <dbReference type="EMBL" id="EKF42976.1"/>
    </source>
</evidence>